<feature type="compositionally biased region" description="Low complexity" evidence="1">
    <location>
        <begin position="213"/>
        <end position="226"/>
    </location>
</feature>
<dbReference type="GO" id="GO:0004386">
    <property type="term" value="F:helicase activity"/>
    <property type="evidence" value="ECO:0007669"/>
    <property type="project" value="UniProtKB-KW"/>
</dbReference>
<sequence length="311" mass="34476">MLAQQIEKVMRALGDYLDVKVNACVGGTCVREDQCILSTGVHVVVGTHGRMFVLDEADEILPRGFEDQAVATSVYLLNRLPTKALKFKTPLDCLSKSANIPHPLTLEPRIFGCTAFVHIPKTNRNKLGPCAEKCVFVGYGIDQIGYRCYNPTTRQMFTTMNVDFLETKYFYNTQLSGQGENDSIDTLSWLTQIPSSEEVTTENYHSTTSPSNTDTQSTEHSTTEESPSNVMPEVDPVVEHVESGATETTGRCSLPPRSNRGVPPKRSNRVEIDLVEATKVLLGTDCELGPWKVEGNATRINILKYTVFRCC</sequence>
<feature type="region of interest" description="Disordered" evidence="1">
    <location>
        <begin position="198"/>
        <end position="265"/>
    </location>
</feature>
<feature type="domain" description="Retroviral polymerase SH3-like" evidence="2">
    <location>
        <begin position="113"/>
        <end position="173"/>
    </location>
</feature>
<gene>
    <name evidence="3" type="ORF">HannXRQ_Chr08g0208721</name>
</gene>
<dbReference type="InterPro" id="IPR039537">
    <property type="entry name" value="Retrotran_Ty1/copia-like"/>
</dbReference>
<dbReference type="EMBL" id="CM007897">
    <property type="protein sequence ID" value="OTG17135.1"/>
    <property type="molecule type" value="Genomic_DNA"/>
</dbReference>
<evidence type="ECO:0000313" key="4">
    <source>
        <dbReference type="Proteomes" id="UP000215914"/>
    </source>
</evidence>
<evidence type="ECO:0000256" key="1">
    <source>
        <dbReference type="SAM" id="MobiDB-lite"/>
    </source>
</evidence>
<dbReference type="InterPro" id="IPR027417">
    <property type="entry name" value="P-loop_NTPase"/>
</dbReference>
<dbReference type="OMA" id="REDQCIL"/>
<evidence type="ECO:0000313" key="3">
    <source>
        <dbReference type="EMBL" id="OTG17135.1"/>
    </source>
</evidence>
<dbReference type="STRING" id="4232.A0A251U194"/>
<name>A0A251U194_HELAN</name>
<evidence type="ECO:0000259" key="2">
    <source>
        <dbReference type="Pfam" id="PF25597"/>
    </source>
</evidence>
<accession>A0A251U194</accession>
<dbReference type="InParanoid" id="A0A251U194"/>
<dbReference type="InterPro" id="IPR057670">
    <property type="entry name" value="SH3_retrovirus"/>
</dbReference>
<keyword evidence="3" id="KW-0067">ATP-binding</keyword>
<dbReference type="Pfam" id="PF25597">
    <property type="entry name" value="SH3_retrovirus"/>
    <property type="match status" value="1"/>
</dbReference>
<proteinExistence type="predicted"/>
<keyword evidence="3" id="KW-0378">Hydrolase</keyword>
<dbReference type="SUPFAM" id="SSF52540">
    <property type="entry name" value="P-loop containing nucleoside triphosphate hydrolases"/>
    <property type="match status" value="1"/>
</dbReference>
<protein>
    <submittedName>
        <fullName evidence="3">Putative DEAD/DEAH box helicase domain, P-loop containing nucleoside triphosphate hydrolase</fullName>
    </submittedName>
</protein>
<dbReference type="Gene3D" id="3.40.50.300">
    <property type="entry name" value="P-loop containing nucleotide triphosphate hydrolases"/>
    <property type="match status" value="1"/>
</dbReference>
<dbReference type="GO" id="GO:0016787">
    <property type="term" value="F:hydrolase activity"/>
    <property type="evidence" value="ECO:0007669"/>
    <property type="project" value="UniProtKB-KW"/>
</dbReference>
<reference evidence="4" key="1">
    <citation type="journal article" date="2017" name="Nature">
        <title>The sunflower genome provides insights into oil metabolism, flowering and Asterid evolution.</title>
        <authorList>
            <person name="Badouin H."/>
            <person name="Gouzy J."/>
            <person name="Grassa C.J."/>
            <person name="Murat F."/>
            <person name="Staton S.E."/>
            <person name="Cottret L."/>
            <person name="Lelandais-Briere C."/>
            <person name="Owens G.L."/>
            <person name="Carrere S."/>
            <person name="Mayjonade B."/>
            <person name="Legrand L."/>
            <person name="Gill N."/>
            <person name="Kane N.C."/>
            <person name="Bowers J.E."/>
            <person name="Hubner S."/>
            <person name="Bellec A."/>
            <person name="Berard A."/>
            <person name="Berges H."/>
            <person name="Blanchet N."/>
            <person name="Boniface M.C."/>
            <person name="Brunel D."/>
            <person name="Catrice O."/>
            <person name="Chaidir N."/>
            <person name="Claudel C."/>
            <person name="Donnadieu C."/>
            <person name="Faraut T."/>
            <person name="Fievet G."/>
            <person name="Helmstetter N."/>
            <person name="King M."/>
            <person name="Knapp S.J."/>
            <person name="Lai Z."/>
            <person name="Le Paslier M.C."/>
            <person name="Lippi Y."/>
            <person name="Lorenzon L."/>
            <person name="Mandel J.R."/>
            <person name="Marage G."/>
            <person name="Marchand G."/>
            <person name="Marquand E."/>
            <person name="Bret-Mestries E."/>
            <person name="Morien E."/>
            <person name="Nambeesan S."/>
            <person name="Nguyen T."/>
            <person name="Pegot-Espagnet P."/>
            <person name="Pouilly N."/>
            <person name="Raftis F."/>
            <person name="Sallet E."/>
            <person name="Schiex T."/>
            <person name="Thomas J."/>
            <person name="Vandecasteele C."/>
            <person name="Vares D."/>
            <person name="Vear F."/>
            <person name="Vautrin S."/>
            <person name="Crespi M."/>
            <person name="Mangin B."/>
            <person name="Burke J.M."/>
            <person name="Salse J."/>
            <person name="Munos S."/>
            <person name="Vincourt P."/>
            <person name="Rieseberg L.H."/>
            <person name="Langlade N.B."/>
        </authorList>
    </citation>
    <scope>NUCLEOTIDE SEQUENCE [LARGE SCALE GENOMIC DNA]</scope>
    <source>
        <strain evidence="4">cv. SF193</strain>
    </source>
</reference>
<keyword evidence="3" id="KW-0347">Helicase</keyword>
<dbReference type="PANTHER" id="PTHR42648:SF22">
    <property type="entry name" value="REVERSE TRANSCRIPTASE TY1_COPIA-TYPE DOMAIN-CONTAINING PROTEIN"/>
    <property type="match status" value="1"/>
</dbReference>
<dbReference type="PANTHER" id="PTHR42648">
    <property type="entry name" value="TRANSPOSASE, PUTATIVE-RELATED"/>
    <property type="match status" value="1"/>
</dbReference>
<dbReference type="InterPro" id="IPR000629">
    <property type="entry name" value="RNA-helicase_DEAD-box_CS"/>
</dbReference>
<dbReference type="Proteomes" id="UP000215914">
    <property type="component" value="Chromosome 8"/>
</dbReference>
<dbReference type="AlphaFoldDB" id="A0A251U194"/>
<keyword evidence="3" id="KW-0547">Nucleotide-binding</keyword>
<organism evidence="3 4">
    <name type="scientific">Helianthus annuus</name>
    <name type="common">Common sunflower</name>
    <dbReference type="NCBI Taxonomy" id="4232"/>
    <lineage>
        <taxon>Eukaryota</taxon>
        <taxon>Viridiplantae</taxon>
        <taxon>Streptophyta</taxon>
        <taxon>Embryophyta</taxon>
        <taxon>Tracheophyta</taxon>
        <taxon>Spermatophyta</taxon>
        <taxon>Magnoliopsida</taxon>
        <taxon>eudicotyledons</taxon>
        <taxon>Gunneridae</taxon>
        <taxon>Pentapetalae</taxon>
        <taxon>asterids</taxon>
        <taxon>campanulids</taxon>
        <taxon>Asterales</taxon>
        <taxon>Asteraceae</taxon>
        <taxon>Asteroideae</taxon>
        <taxon>Heliantheae alliance</taxon>
        <taxon>Heliantheae</taxon>
        <taxon>Helianthus</taxon>
    </lineage>
</organism>
<keyword evidence="4" id="KW-1185">Reference proteome</keyword>
<feature type="compositionally biased region" description="Polar residues" evidence="1">
    <location>
        <begin position="198"/>
        <end position="212"/>
    </location>
</feature>
<dbReference type="PROSITE" id="PS00039">
    <property type="entry name" value="DEAD_ATP_HELICASE"/>
    <property type="match status" value="1"/>
</dbReference>